<feature type="compositionally biased region" description="Acidic residues" evidence="1">
    <location>
        <begin position="45"/>
        <end position="56"/>
    </location>
</feature>
<name>A0A0G4HUA0_9ALVE</name>
<protein>
    <submittedName>
        <fullName evidence="2">Uncharacterized protein</fullName>
    </submittedName>
</protein>
<accession>A0A0G4HUA0</accession>
<reference evidence="2" key="1">
    <citation type="submission" date="2014-11" db="EMBL/GenBank/DDBJ databases">
        <authorList>
            <person name="Otto D Thomas"/>
            <person name="Naeem Raeece"/>
        </authorList>
    </citation>
    <scope>NUCLEOTIDE SEQUENCE</scope>
</reference>
<feature type="region of interest" description="Disordered" evidence="1">
    <location>
        <begin position="22"/>
        <end position="67"/>
    </location>
</feature>
<proteinExistence type="predicted"/>
<evidence type="ECO:0000256" key="1">
    <source>
        <dbReference type="SAM" id="MobiDB-lite"/>
    </source>
</evidence>
<sequence length="183" mass="21226">MGDVLDSCRPALRMMNVILKEEKPVKQVNAPRARAAGRKVIENSSESDDDATDEEEEKKNEKEKKKAVKPMMITERFTETFRAGDSFSCVFRPRNDRQAEWLKTVHLYAKDLVEQKWKTNGGTEKVKLMWLSEDYTRQKERDRLSVQQQQKLNVMLKQCEENGGQTIRVVDLLSDYKAITKIG</sequence>
<evidence type="ECO:0000313" key="2">
    <source>
        <dbReference type="EMBL" id="CEM47998.1"/>
    </source>
</evidence>
<organism evidence="2">
    <name type="scientific">Chromera velia CCMP2878</name>
    <dbReference type="NCBI Taxonomy" id="1169474"/>
    <lineage>
        <taxon>Eukaryota</taxon>
        <taxon>Sar</taxon>
        <taxon>Alveolata</taxon>
        <taxon>Colpodellida</taxon>
        <taxon>Chromeraceae</taxon>
        <taxon>Chromera</taxon>
    </lineage>
</organism>
<dbReference type="VEuPathDB" id="CryptoDB:Cvel_1366"/>
<gene>
    <name evidence="2" type="ORF">Cvel_1366</name>
</gene>
<dbReference type="AlphaFoldDB" id="A0A0G4HUA0"/>
<dbReference type="EMBL" id="CDMZ01003905">
    <property type="protein sequence ID" value="CEM47998.1"/>
    <property type="molecule type" value="Genomic_DNA"/>
</dbReference>